<feature type="signal peptide" evidence="1">
    <location>
        <begin position="1"/>
        <end position="20"/>
    </location>
</feature>
<keyword evidence="2" id="KW-0449">Lipoprotein</keyword>
<organism evidence="2 3">
    <name type="scientific">Rufibacter quisquiliarum</name>
    <dbReference type="NCBI Taxonomy" id="1549639"/>
    <lineage>
        <taxon>Bacteria</taxon>
        <taxon>Pseudomonadati</taxon>
        <taxon>Bacteroidota</taxon>
        <taxon>Cytophagia</taxon>
        <taxon>Cytophagales</taxon>
        <taxon>Hymenobacteraceae</taxon>
        <taxon>Rufibacter</taxon>
    </lineage>
</organism>
<dbReference type="Proteomes" id="UP000563094">
    <property type="component" value="Unassembled WGS sequence"/>
</dbReference>
<evidence type="ECO:0000313" key="2">
    <source>
        <dbReference type="EMBL" id="MBA9077656.1"/>
    </source>
</evidence>
<keyword evidence="3" id="KW-1185">Reference proteome</keyword>
<name>A0A839GS52_9BACT</name>
<comment type="caution">
    <text evidence="2">The sequence shown here is derived from an EMBL/GenBank/DDBJ whole genome shotgun (WGS) entry which is preliminary data.</text>
</comment>
<dbReference type="EMBL" id="JACJIQ010000008">
    <property type="protein sequence ID" value="MBA9077656.1"/>
    <property type="molecule type" value="Genomic_DNA"/>
</dbReference>
<proteinExistence type="predicted"/>
<reference evidence="2 3" key="1">
    <citation type="submission" date="2020-08" db="EMBL/GenBank/DDBJ databases">
        <title>Genomic Encyclopedia of Type Strains, Phase IV (KMG-IV): sequencing the most valuable type-strain genomes for metagenomic binning, comparative biology and taxonomic classification.</title>
        <authorList>
            <person name="Goeker M."/>
        </authorList>
    </citation>
    <scope>NUCLEOTIDE SEQUENCE [LARGE SCALE GENOMIC DNA]</scope>
    <source>
        <strain evidence="2 3">DSM 29854</strain>
    </source>
</reference>
<dbReference type="InterPro" id="IPR019853">
    <property type="entry name" value="GldB-like"/>
</dbReference>
<sequence length="332" mass="38692">MQKYLYLLFTLLLFAGCQQQQTCQMAEEVENIPVNLEVERLEKEFFQIKALPQMQEFLSRHPLFADKFLQQKGYPNQEILAQSLLKLATDTSIHKLVRESDNTFGELKDVEQELENAFKHVKYYYPKFQVPQVQTFITGLSRDLYVGDSLMVLGLDFFIGKKAPYRPQAPQYILERYEKPYLVPTAMLLVSNKFNKTDFLSGAMLDEMIDFGKSYYFVEQMMPCTPDSLIIGFTGQELADVQYNEGKIWAHFVEKSLLYETGQFVIRKYIGERPNVPEISARCPGRIGTWVGWQIVRQYMESNPNVTLQQLMEEKNARKILEASKYKPQKKS</sequence>
<feature type="chain" id="PRO_5032784789" evidence="1">
    <location>
        <begin position="21"/>
        <end position="332"/>
    </location>
</feature>
<dbReference type="Pfam" id="PF25594">
    <property type="entry name" value="GldB_lipo"/>
    <property type="match status" value="1"/>
</dbReference>
<dbReference type="RefSeq" id="WP_246386925.1">
    <property type="nucleotide sequence ID" value="NZ_JACJIQ010000008.1"/>
</dbReference>
<dbReference type="AlphaFoldDB" id="A0A839GS52"/>
<gene>
    <name evidence="2" type="ORF">FHS90_002374</name>
</gene>
<protein>
    <submittedName>
        <fullName evidence="2">Gliding motility-associated lipoprotein GldB</fullName>
    </submittedName>
</protein>
<keyword evidence="1" id="KW-0732">Signal</keyword>
<accession>A0A839GS52</accession>
<dbReference type="NCBIfam" id="TIGR03514">
    <property type="entry name" value="GldB_lipo"/>
    <property type="match status" value="1"/>
</dbReference>
<dbReference type="PROSITE" id="PS51257">
    <property type="entry name" value="PROKAR_LIPOPROTEIN"/>
    <property type="match status" value="1"/>
</dbReference>
<evidence type="ECO:0000256" key="1">
    <source>
        <dbReference type="SAM" id="SignalP"/>
    </source>
</evidence>
<evidence type="ECO:0000313" key="3">
    <source>
        <dbReference type="Proteomes" id="UP000563094"/>
    </source>
</evidence>